<keyword evidence="5" id="KW-0539">Nucleus</keyword>
<proteinExistence type="predicted"/>
<protein>
    <recommendedName>
        <fullName evidence="7">WRKY domain-containing protein</fullName>
    </recommendedName>
</protein>
<comment type="subcellular location">
    <subcellularLocation>
        <location evidence="1">Nucleus</location>
    </subcellularLocation>
</comment>
<dbReference type="PANTHER" id="PTHR31429">
    <property type="entry name" value="WRKY TRANSCRIPTION FACTOR 36-RELATED"/>
    <property type="match status" value="1"/>
</dbReference>
<evidence type="ECO:0000256" key="5">
    <source>
        <dbReference type="ARBA" id="ARBA00023242"/>
    </source>
</evidence>
<reference evidence="8 9" key="1">
    <citation type="journal article" date="2020" name="bioRxiv">
        <title>Sequence and annotation of 42 cannabis genomes reveals extensive copy number variation in cannabinoid synthesis and pathogen resistance genes.</title>
        <authorList>
            <person name="Mckernan K.J."/>
            <person name="Helbert Y."/>
            <person name="Kane L.T."/>
            <person name="Ebling H."/>
            <person name="Zhang L."/>
            <person name="Liu B."/>
            <person name="Eaton Z."/>
            <person name="Mclaughlin S."/>
            <person name="Kingan S."/>
            <person name="Baybayan P."/>
            <person name="Concepcion G."/>
            <person name="Jordan M."/>
            <person name="Riva A."/>
            <person name="Barbazuk W."/>
            <person name="Harkins T."/>
        </authorList>
    </citation>
    <scope>NUCLEOTIDE SEQUENCE [LARGE SCALE GENOMIC DNA]</scope>
    <source>
        <strain evidence="9">cv. Jamaican Lion 4</strain>
        <tissue evidence="8">Leaf</tissue>
    </source>
</reference>
<dbReference type="InterPro" id="IPR044810">
    <property type="entry name" value="WRKY_plant"/>
</dbReference>
<gene>
    <name evidence="8" type="ORF">F8388_011268</name>
</gene>
<dbReference type="Gene3D" id="2.20.25.80">
    <property type="entry name" value="WRKY domain"/>
    <property type="match status" value="1"/>
</dbReference>
<evidence type="ECO:0000256" key="3">
    <source>
        <dbReference type="ARBA" id="ARBA00023125"/>
    </source>
</evidence>
<feature type="compositionally biased region" description="Low complexity" evidence="6">
    <location>
        <begin position="353"/>
        <end position="370"/>
    </location>
</feature>
<feature type="domain" description="WRKY" evidence="7">
    <location>
        <begin position="269"/>
        <end position="335"/>
    </location>
</feature>
<feature type="compositionally biased region" description="Low complexity" evidence="6">
    <location>
        <begin position="518"/>
        <end position="531"/>
    </location>
</feature>
<feature type="compositionally biased region" description="Polar residues" evidence="6">
    <location>
        <begin position="532"/>
        <end position="548"/>
    </location>
</feature>
<dbReference type="SMART" id="SM00774">
    <property type="entry name" value="WRKY"/>
    <property type="match status" value="1"/>
</dbReference>
<dbReference type="SUPFAM" id="SSF118290">
    <property type="entry name" value="WRKY DNA-binding domain"/>
    <property type="match status" value="1"/>
</dbReference>
<evidence type="ECO:0000259" key="7">
    <source>
        <dbReference type="PROSITE" id="PS50811"/>
    </source>
</evidence>
<dbReference type="InterPro" id="IPR003657">
    <property type="entry name" value="WRKY_dom"/>
</dbReference>
<dbReference type="GO" id="GO:0003700">
    <property type="term" value="F:DNA-binding transcription factor activity"/>
    <property type="evidence" value="ECO:0007669"/>
    <property type="project" value="InterPro"/>
</dbReference>
<feature type="compositionally biased region" description="Basic and acidic residues" evidence="6">
    <location>
        <begin position="667"/>
        <end position="677"/>
    </location>
</feature>
<feature type="region of interest" description="Disordered" evidence="6">
    <location>
        <begin position="189"/>
        <end position="216"/>
    </location>
</feature>
<accession>A0A7J6FCK8</accession>
<feature type="compositionally biased region" description="Basic and acidic residues" evidence="6">
    <location>
        <begin position="1"/>
        <end position="43"/>
    </location>
</feature>
<evidence type="ECO:0000256" key="2">
    <source>
        <dbReference type="ARBA" id="ARBA00023015"/>
    </source>
</evidence>
<evidence type="ECO:0000256" key="6">
    <source>
        <dbReference type="SAM" id="MobiDB-lite"/>
    </source>
</evidence>
<keyword evidence="2" id="KW-0805">Transcription regulation</keyword>
<dbReference type="AlphaFoldDB" id="A0A7J6FCK8"/>
<feature type="compositionally biased region" description="Polar residues" evidence="6">
    <location>
        <begin position="432"/>
        <end position="444"/>
    </location>
</feature>
<dbReference type="GO" id="GO:0005634">
    <property type="term" value="C:nucleus"/>
    <property type="evidence" value="ECO:0007669"/>
    <property type="project" value="UniProtKB-SubCell"/>
</dbReference>
<dbReference type="Pfam" id="PF03106">
    <property type="entry name" value="WRKY"/>
    <property type="match status" value="1"/>
</dbReference>
<keyword evidence="4" id="KW-0804">Transcription</keyword>
<organism evidence="8 9">
    <name type="scientific">Cannabis sativa</name>
    <name type="common">Hemp</name>
    <name type="synonym">Marijuana</name>
    <dbReference type="NCBI Taxonomy" id="3483"/>
    <lineage>
        <taxon>Eukaryota</taxon>
        <taxon>Viridiplantae</taxon>
        <taxon>Streptophyta</taxon>
        <taxon>Embryophyta</taxon>
        <taxon>Tracheophyta</taxon>
        <taxon>Spermatophyta</taxon>
        <taxon>Magnoliopsida</taxon>
        <taxon>eudicotyledons</taxon>
        <taxon>Gunneridae</taxon>
        <taxon>Pentapetalae</taxon>
        <taxon>rosids</taxon>
        <taxon>fabids</taxon>
        <taxon>Rosales</taxon>
        <taxon>Cannabaceae</taxon>
        <taxon>Cannabis</taxon>
    </lineage>
</organism>
<feature type="compositionally biased region" description="Low complexity" evidence="6">
    <location>
        <begin position="619"/>
        <end position="629"/>
    </location>
</feature>
<dbReference type="GO" id="GO:0043565">
    <property type="term" value="F:sequence-specific DNA binding"/>
    <property type="evidence" value="ECO:0007669"/>
    <property type="project" value="InterPro"/>
</dbReference>
<feature type="region of interest" description="Disordered" evidence="6">
    <location>
        <begin position="610"/>
        <end position="677"/>
    </location>
</feature>
<feature type="compositionally biased region" description="Polar residues" evidence="6">
    <location>
        <begin position="636"/>
        <end position="645"/>
    </location>
</feature>
<comment type="caution">
    <text evidence="8">The sequence shown here is derived from an EMBL/GenBank/DDBJ whole genome shotgun (WGS) entry which is preliminary data.</text>
</comment>
<dbReference type="InterPro" id="IPR036576">
    <property type="entry name" value="WRKY_dom_sf"/>
</dbReference>
<evidence type="ECO:0000256" key="4">
    <source>
        <dbReference type="ARBA" id="ARBA00023163"/>
    </source>
</evidence>
<evidence type="ECO:0000256" key="1">
    <source>
        <dbReference type="ARBA" id="ARBA00004123"/>
    </source>
</evidence>
<feature type="region of interest" description="Disordered" evidence="6">
    <location>
        <begin position="515"/>
        <end position="548"/>
    </location>
</feature>
<dbReference type="EMBL" id="JAATIP010000142">
    <property type="protein sequence ID" value="KAF4367629.1"/>
    <property type="molecule type" value="Genomic_DNA"/>
</dbReference>
<feature type="region of interest" description="Disordered" evidence="6">
    <location>
        <begin position="432"/>
        <end position="458"/>
    </location>
</feature>
<keyword evidence="3" id="KW-0238">DNA-binding</keyword>
<sequence length="677" mass="73452">MVQIGRNERPLDENDDTQRSPKQDLSSEKQQKVPRTTTDHVERSSTSIEPNSMAAPITSIIQNKEQDDQLESSKAELGEIKEENQRLKIYLSQIMKDYQTLQMQFNKLDQEAANKKKKSTDNNNHENNLEAEIEESDLISLSLGSFSNNNLTKINNNMVKEEKNKNISKVIASDDEEGLSLGLEYNKYHHHDQQGSKSSAGTGGEPAVSNPSAASSFDEQLMVNKEEAGETWPPSKVLKTTAVKRSVVEDEVSQQNPAKKTRVCVRVRCDTPTMNDGCQWRKYGQKIAKGNPCPRAYYRCTVAPSCPVRKQVQRCADDMSILITTYEGTHNHPLPVSATAMASTTSAAASMLLSGSTTSSNSGNHPSSATTSSTAELHRFTTLDSSKWNLINNKQTTFYLPNSSSTTSYSSYSSSHPTITLDLTSSNSSPLLNKFSTTTTQSPNYPHHHHTLYPSSSLSFGPPSNNNINSSDQYSNSNLSWINNNGFLNYGSSSQVLPYNTRNQSLGTLATLANKQNPSSITTHPTTSSTHQVQNYKNSPTVAPTDQSSTTIAAATKAITADPAFQSALAAALTSIIGGARGGGGDNNNNNNNNNNVDLAHKLTWGSGTSCTDHYPRNQQQQLQSSSSLPKGINGGNLTFLSPNNSMSFSSASKSSTTATTASASPHSDHHTTDQTS</sequence>
<evidence type="ECO:0000313" key="9">
    <source>
        <dbReference type="Proteomes" id="UP000525078"/>
    </source>
</evidence>
<dbReference type="PROSITE" id="PS50811">
    <property type="entry name" value="WRKY"/>
    <property type="match status" value="1"/>
</dbReference>
<dbReference type="PANTHER" id="PTHR31429:SF86">
    <property type="entry name" value="WRKY TRANSCRIPTION FACTOR 61-RELATED"/>
    <property type="match status" value="1"/>
</dbReference>
<evidence type="ECO:0000313" key="8">
    <source>
        <dbReference type="EMBL" id="KAF4367629.1"/>
    </source>
</evidence>
<feature type="compositionally biased region" description="Low complexity" evidence="6">
    <location>
        <begin position="646"/>
        <end position="666"/>
    </location>
</feature>
<dbReference type="Proteomes" id="UP000525078">
    <property type="component" value="Unassembled WGS sequence"/>
</dbReference>
<feature type="region of interest" description="Disordered" evidence="6">
    <location>
        <begin position="1"/>
        <end position="72"/>
    </location>
</feature>
<feature type="region of interest" description="Disordered" evidence="6">
    <location>
        <begin position="353"/>
        <end position="375"/>
    </location>
</feature>
<name>A0A7J6FCK8_CANSA</name>
<dbReference type="FunFam" id="2.20.25.80:FF:000002">
    <property type="entry name" value="probable WRKY transcription factor 31"/>
    <property type="match status" value="1"/>
</dbReference>